<keyword evidence="2" id="KW-0472">Membrane</keyword>
<dbReference type="AlphaFoldDB" id="A0A1T4YGY2"/>
<protein>
    <submittedName>
        <fullName evidence="4">Vancomycin resistance protein VanJ</fullName>
    </submittedName>
</protein>
<gene>
    <name evidence="4" type="ORF">SAMN06295879_3169</name>
</gene>
<dbReference type="EMBL" id="FUYG01000009">
    <property type="protein sequence ID" value="SKB01087.1"/>
    <property type="molecule type" value="Genomic_DNA"/>
</dbReference>
<reference evidence="5" key="1">
    <citation type="submission" date="2017-02" db="EMBL/GenBank/DDBJ databases">
        <authorList>
            <person name="Varghese N."/>
            <person name="Submissions S."/>
        </authorList>
    </citation>
    <scope>NUCLEOTIDE SEQUENCE [LARGE SCALE GENOMIC DNA]</scope>
    <source>
        <strain evidence="5">VKM Ac-2052</strain>
    </source>
</reference>
<evidence type="ECO:0000313" key="4">
    <source>
        <dbReference type="EMBL" id="SKB01087.1"/>
    </source>
</evidence>
<dbReference type="Gene3D" id="3.60.10.10">
    <property type="entry name" value="Endonuclease/exonuclease/phosphatase"/>
    <property type="match status" value="1"/>
</dbReference>
<evidence type="ECO:0000313" key="5">
    <source>
        <dbReference type="Proteomes" id="UP000189735"/>
    </source>
</evidence>
<evidence type="ECO:0000256" key="2">
    <source>
        <dbReference type="SAM" id="Phobius"/>
    </source>
</evidence>
<feature type="region of interest" description="Disordered" evidence="1">
    <location>
        <begin position="1"/>
        <end position="29"/>
    </location>
</feature>
<dbReference type="Proteomes" id="UP000189735">
    <property type="component" value="Unassembled WGS sequence"/>
</dbReference>
<feature type="transmembrane region" description="Helical" evidence="2">
    <location>
        <begin position="117"/>
        <end position="140"/>
    </location>
</feature>
<accession>A0A1T4YGY2</accession>
<evidence type="ECO:0000259" key="3">
    <source>
        <dbReference type="Pfam" id="PF03372"/>
    </source>
</evidence>
<organism evidence="4 5">
    <name type="scientific">Agreia bicolorata</name>
    <dbReference type="NCBI Taxonomy" id="110935"/>
    <lineage>
        <taxon>Bacteria</taxon>
        <taxon>Bacillati</taxon>
        <taxon>Actinomycetota</taxon>
        <taxon>Actinomycetes</taxon>
        <taxon>Micrococcales</taxon>
        <taxon>Microbacteriaceae</taxon>
        <taxon>Agreia</taxon>
    </lineage>
</organism>
<evidence type="ECO:0000256" key="1">
    <source>
        <dbReference type="SAM" id="MobiDB-lite"/>
    </source>
</evidence>
<feature type="compositionally biased region" description="Polar residues" evidence="1">
    <location>
        <begin position="1"/>
        <end position="27"/>
    </location>
</feature>
<keyword evidence="2" id="KW-0812">Transmembrane</keyword>
<dbReference type="InterPro" id="IPR036691">
    <property type="entry name" value="Endo/exonu/phosph_ase_sf"/>
</dbReference>
<dbReference type="InterPro" id="IPR005135">
    <property type="entry name" value="Endo/exonuclease/phosphatase"/>
</dbReference>
<dbReference type="SUPFAM" id="SSF56219">
    <property type="entry name" value="DNase I-like"/>
    <property type="match status" value="1"/>
</dbReference>
<keyword evidence="2" id="KW-1133">Transmembrane helix</keyword>
<dbReference type="Pfam" id="PF03372">
    <property type="entry name" value="Exo_endo_phos"/>
    <property type="match status" value="1"/>
</dbReference>
<feature type="domain" description="Endonuclease/exonuclease/phosphatase" evidence="3">
    <location>
        <begin position="156"/>
        <end position="350"/>
    </location>
</feature>
<proteinExistence type="predicted"/>
<sequence>MTQNMRKSATSQVPRSISNRPEASPQSAAADWVTMSLLSETPRASTSAKRRSSAGRRALNAVVVAASLVLAVVIVLHNLVPDVGGLGLVIDSAAPWLGLGIPVLLVLAAFARRGRPWVAALVPLVAWVLMFGTSIIPLKWTAPPASATTLTVASQNVEASSGTGAASAADLVATGAQVVAIQEMDAASRTEISSVLDATYEYSYQVGTVGLWSSYPILNAQPWDLGLGWQRALAADLETPEGLVSIYVIHAASARIGDHADRDEMLKNLANVLPNDENDRVIAVGDFNAASTDRAFKPILSQLSEPNQSDGLFGFTWPASPFPVTRLDHFLQRGLDVISNTVIPAGGSDHLAIVATVNL</sequence>
<feature type="transmembrane region" description="Helical" evidence="2">
    <location>
        <begin position="92"/>
        <end position="110"/>
    </location>
</feature>
<feature type="transmembrane region" description="Helical" evidence="2">
    <location>
        <begin position="58"/>
        <end position="80"/>
    </location>
</feature>
<dbReference type="GO" id="GO:0003824">
    <property type="term" value="F:catalytic activity"/>
    <property type="evidence" value="ECO:0007669"/>
    <property type="project" value="InterPro"/>
</dbReference>
<name>A0A1T4YGY2_9MICO</name>